<keyword evidence="2" id="KW-1185">Reference proteome</keyword>
<organism evidence="1 2">
    <name type="scientific">Alkalihalophilus lindianensis</name>
    <dbReference type="NCBI Taxonomy" id="1630542"/>
    <lineage>
        <taxon>Bacteria</taxon>
        <taxon>Bacillati</taxon>
        <taxon>Bacillota</taxon>
        <taxon>Bacilli</taxon>
        <taxon>Bacillales</taxon>
        <taxon>Bacillaceae</taxon>
        <taxon>Alkalihalophilus</taxon>
    </lineage>
</organism>
<dbReference type="EMBL" id="JAWJBA010000001">
    <property type="protein sequence ID" value="MDV2683976.1"/>
    <property type="molecule type" value="Genomic_DNA"/>
</dbReference>
<sequence length="99" mass="11493">MAFSLTNCSVEEFGFICISLTQIYNQEFNEKNSYKINNLQFDGTSQEYIDNKLEQLGLRRTFIIDGGSWSDDLDSQENTSLTKFGKGFIEFFRSRKIYG</sequence>
<evidence type="ECO:0000313" key="2">
    <source>
        <dbReference type="Proteomes" id="UP001287282"/>
    </source>
</evidence>
<evidence type="ECO:0000313" key="1">
    <source>
        <dbReference type="EMBL" id="MDV2683976.1"/>
    </source>
</evidence>
<proteinExistence type="predicted"/>
<gene>
    <name evidence="1" type="ORF">RYX56_06260</name>
</gene>
<dbReference type="Proteomes" id="UP001287282">
    <property type="component" value="Unassembled WGS sequence"/>
</dbReference>
<reference evidence="1 2" key="1">
    <citation type="submission" date="2023-10" db="EMBL/GenBank/DDBJ databases">
        <title>Screening of Alkalihalobacillus lindianensis BZ-TG-R113 and Its Alleviation of Salt Stress on Rapeseed Growth.</title>
        <authorList>
            <person name="Zhao B."/>
            <person name="Guo T."/>
        </authorList>
    </citation>
    <scope>NUCLEOTIDE SEQUENCE [LARGE SCALE GENOMIC DNA]</scope>
    <source>
        <strain evidence="1 2">BZ-TG-R113</strain>
    </source>
</reference>
<name>A0ABU3X7V5_9BACI</name>
<accession>A0ABU3X7V5</accession>
<comment type="caution">
    <text evidence="1">The sequence shown here is derived from an EMBL/GenBank/DDBJ whole genome shotgun (WGS) entry which is preliminary data.</text>
</comment>
<protein>
    <submittedName>
        <fullName evidence="1">Uncharacterized protein</fullName>
    </submittedName>
</protein>
<dbReference type="RefSeq" id="WP_317121196.1">
    <property type="nucleotide sequence ID" value="NZ_JAWJBA010000001.1"/>
</dbReference>